<evidence type="ECO:0000256" key="1">
    <source>
        <dbReference type="SAM" id="Coils"/>
    </source>
</evidence>
<feature type="coiled-coil region" evidence="1">
    <location>
        <begin position="445"/>
        <end position="476"/>
    </location>
</feature>
<dbReference type="GO" id="GO:0005814">
    <property type="term" value="C:centriole"/>
    <property type="evidence" value="ECO:0007669"/>
    <property type="project" value="TreeGrafter"/>
</dbReference>
<feature type="region of interest" description="Disordered" evidence="2">
    <location>
        <begin position="841"/>
        <end position="882"/>
    </location>
</feature>
<dbReference type="CTD" id="284001"/>
<dbReference type="GO" id="GO:0045931">
    <property type="term" value="P:positive regulation of mitotic cell cycle"/>
    <property type="evidence" value="ECO:0007669"/>
    <property type="project" value="TreeGrafter"/>
</dbReference>
<protein>
    <submittedName>
        <fullName evidence="4">Coiled-coil domain-containing protein 57 isoform X1</fullName>
    </submittedName>
</protein>
<sequence>MQSDGDSGMDLEAWLASKEREWKLQAVRIHQLESSLRKAQEECSSLREHYQRLWEAFQFNLAILDERDRELERYDVITARALTVEHNRQEELSQLHMQIAKVEDQRSREAEERQEELRKSQHSAAQHKLQLDKLTCSLADEIQKQTEEYERMTWDLQRRIQDLEGELTLQRQEMTAAFDSELRQREHEFNLKMDEMHTVVLSHDLKVQVLSKETEVHCQAQLQATEALKASEEFCQQIQTQLQDKDREIKDLTSVKNYRIKELKDEVKQMETKLKQTEDDNIKKYENVVKALKQCDAQLEAQHQAHTEQLRKAEKRIVRLQKHMKVLDAQVRHIQEDQEDAMKKKDETIQRLRTEVETTQIHWEKYINHVSSNMVVKDTEIVALQERETKLKNELEWSREEMERYKQQLSAGLARERVLEQMQIQMELEWQRHCEDMKAKHSLANEQLIQDLTHARDQAKAELREREQELQDLTVLLCTINTKRDQAIQGLTPKVDSLTSEEIRRLQEQNSILRTVVTQMRKNMEDLSHPLPHLQSQPQASSLQPIQHPGALAATSITPTANGGLFLEKCAKTSDLTKLEVTVAQTESASANIMEQSALVQQLQGENQHLQQQQISNQFESIQGERSNPLIMHFRLKQAVSCITRLSRENQQLIEMGNRLRGQITTAGIQEPVQPEKDSSTEKQRHQHDQLSALEQLQYQLTTQELQYALRRRDSTVAEQHLPKTNNQDPTTRGPANPWSQVHKTTNRSEISKNKENTPPFSQSHCSVNVEPEPHSGLFRSQLSSEESLQSLKELWDILDHVLSPSVLTEGKSELSRREVTEPDGAGVQMMVHGISAPIHSQSSTEIQQRLNPSEKPSDTTKTSRPGAHGKISKVRNYNVKD</sequence>
<feature type="coiled-coil region" evidence="1">
    <location>
        <begin position="235"/>
        <end position="355"/>
    </location>
</feature>
<dbReference type="GO" id="GO:0034451">
    <property type="term" value="C:centriolar satellite"/>
    <property type="evidence" value="ECO:0007669"/>
    <property type="project" value="TreeGrafter"/>
</dbReference>
<feature type="compositionally biased region" description="Polar residues" evidence="2">
    <location>
        <begin position="757"/>
        <end position="766"/>
    </location>
</feature>
<reference evidence="4" key="1">
    <citation type="submission" date="2025-08" db="UniProtKB">
        <authorList>
            <consortium name="RefSeq"/>
        </authorList>
    </citation>
    <scope>IDENTIFICATION</scope>
    <source>
        <tissue evidence="4">Brain</tissue>
    </source>
</reference>
<evidence type="ECO:0000256" key="2">
    <source>
        <dbReference type="SAM" id="MobiDB-lite"/>
    </source>
</evidence>
<dbReference type="KEGG" id="lcf:108882083"/>
<feature type="coiled-coil region" evidence="1">
    <location>
        <begin position="381"/>
        <end position="408"/>
    </location>
</feature>
<accession>A0AAJ7LTA9</accession>
<dbReference type="AlphaFoldDB" id="A0AAJ7LTA9"/>
<dbReference type="PANTHER" id="PTHR46725">
    <property type="entry name" value="COILED-COIL DOMAIN-CONTAINING PROTEIN 57"/>
    <property type="match status" value="1"/>
</dbReference>
<keyword evidence="1" id="KW-0175">Coiled coil</keyword>
<feature type="compositionally biased region" description="Polar residues" evidence="2">
    <location>
        <begin position="841"/>
        <end position="852"/>
    </location>
</feature>
<feature type="region of interest" description="Disordered" evidence="2">
    <location>
        <begin position="718"/>
        <end position="766"/>
    </location>
</feature>
<feature type="compositionally biased region" description="Basic and acidic residues" evidence="2">
    <location>
        <begin position="674"/>
        <end position="687"/>
    </location>
</feature>
<evidence type="ECO:0000313" key="3">
    <source>
        <dbReference type="Proteomes" id="UP000694890"/>
    </source>
</evidence>
<organism evidence="3 4">
    <name type="scientific">Lates calcarifer</name>
    <name type="common">Barramundi</name>
    <name type="synonym">Holocentrus calcarifer</name>
    <dbReference type="NCBI Taxonomy" id="8187"/>
    <lineage>
        <taxon>Eukaryota</taxon>
        <taxon>Metazoa</taxon>
        <taxon>Chordata</taxon>
        <taxon>Craniata</taxon>
        <taxon>Vertebrata</taxon>
        <taxon>Euteleostomi</taxon>
        <taxon>Actinopterygii</taxon>
        <taxon>Neopterygii</taxon>
        <taxon>Teleostei</taxon>
        <taxon>Neoteleostei</taxon>
        <taxon>Acanthomorphata</taxon>
        <taxon>Carangaria</taxon>
        <taxon>Carangaria incertae sedis</taxon>
        <taxon>Centropomidae</taxon>
        <taxon>Lates</taxon>
    </lineage>
</organism>
<name>A0AAJ7LTA9_LATCA</name>
<feature type="compositionally biased region" description="Basic and acidic residues" evidence="2">
    <location>
        <begin position="102"/>
        <end position="119"/>
    </location>
</feature>
<proteinExistence type="predicted"/>
<dbReference type="Proteomes" id="UP000694890">
    <property type="component" value="Unplaced"/>
</dbReference>
<dbReference type="InterPro" id="IPR042481">
    <property type="entry name" value="CCDC57"/>
</dbReference>
<dbReference type="PANTHER" id="PTHR46725:SF1">
    <property type="entry name" value="COILED-COIL DOMAIN-CONTAINING PROTEIN 57"/>
    <property type="match status" value="1"/>
</dbReference>
<dbReference type="GO" id="GO:0060271">
    <property type="term" value="P:cilium assembly"/>
    <property type="evidence" value="ECO:0007669"/>
    <property type="project" value="TreeGrafter"/>
</dbReference>
<dbReference type="RefSeq" id="XP_018529874.1">
    <property type="nucleotide sequence ID" value="XM_018674358.2"/>
</dbReference>
<feature type="region of interest" description="Disordered" evidence="2">
    <location>
        <begin position="666"/>
        <end position="687"/>
    </location>
</feature>
<gene>
    <name evidence="4" type="primary">ccdc57</name>
</gene>
<dbReference type="GeneID" id="108882083"/>
<dbReference type="GO" id="GO:0007099">
    <property type="term" value="P:centriole replication"/>
    <property type="evidence" value="ECO:0007669"/>
    <property type="project" value="TreeGrafter"/>
</dbReference>
<feature type="region of interest" description="Disordered" evidence="2">
    <location>
        <begin position="102"/>
        <end position="128"/>
    </location>
</feature>
<dbReference type="GO" id="GO:0007020">
    <property type="term" value="P:microtubule nucleation"/>
    <property type="evidence" value="ECO:0007669"/>
    <property type="project" value="TreeGrafter"/>
</dbReference>
<dbReference type="Gene3D" id="1.20.5.340">
    <property type="match status" value="1"/>
</dbReference>
<dbReference type="GO" id="GO:0005876">
    <property type="term" value="C:spindle microtubule"/>
    <property type="evidence" value="ECO:0007669"/>
    <property type="project" value="TreeGrafter"/>
</dbReference>
<evidence type="ECO:0000313" key="4">
    <source>
        <dbReference type="RefSeq" id="XP_018529874.1"/>
    </source>
</evidence>